<name>A0AAW7ZDU6_9FIRM</name>
<dbReference type="Proteomes" id="UP001172911">
    <property type="component" value="Unassembled WGS sequence"/>
</dbReference>
<evidence type="ECO:0000313" key="1">
    <source>
        <dbReference type="EMBL" id="MDO7787492.1"/>
    </source>
</evidence>
<organism evidence="1 2">
    <name type="scientific">Desulforamulus aquiferis</name>
    <dbReference type="NCBI Taxonomy" id="1397668"/>
    <lineage>
        <taxon>Bacteria</taxon>
        <taxon>Bacillati</taxon>
        <taxon>Bacillota</taxon>
        <taxon>Clostridia</taxon>
        <taxon>Eubacteriales</taxon>
        <taxon>Peptococcaceae</taxon>
        <taxon>Desulforamulus</taxon>
    </lineage>
</organism>
<proteinExistence type="predicted"/>
<gene>
    <name evidence="1" type="ORF">P6N53_09700</name>
</gene>
<dbReference type="AlphaFoldDB" id="A0AAW7ZDU6"/>
<protein>
    <submittedName>
        <fullName evidence="1">Uncharacterized protein</fullName>
    </submittedName>
</protein>
<accession>A0AAW7ZDU6</accession>
<comment type="caution">
    <text evidence="1">The sequence shown here is derived from an EMBL/GenBank/DDBJ whole genome shotgun (WGS) entry which is preliminary data.</text>
</comment>
<reference evidence="1" key="2">
    <citation type="submission" date="2023-03" db="EMBL/GenBank/DDBJ databases">
        <authorList>
            <person name="Zhang Z."/>
        </authorList>
    </citation>
    <scope>NUCLEOTIDE SEQUENCE</scope>
    <source>
        <strain evidence="1">DSA</strain>
    </source>
</reference>
<sequence>MSRLIPVISGSLEQPKISALEKILTDNQWEFVEKDVHPSKEDKYLTNYKITKKGLEYGAIEGGLVIYKDRESARAEFEEMGSNFWAKKGEHINGYRYYLTSMRREPNGSDPFGGSTLKGEAAIYNGADVVLYIHVKTIDDNLTAVTKDIQMLIDKVSDTLYSFL</sequence>
<reference evidence="1" key="1">
    <citation type="journal article" date="2023" name="J. Hazard. Mater.">
        <title>Anaerobic biodegradation of pyrene and benzo[a]pyrene by a new sulfate-reducing Desulforamulus aquiferis strain DSA.</title>
        <authorList>
            <person name="Zhang Z."/>
            <person name="Sun J."/>
            <person name="Gong X."/>
            <person name="Wang C."/>
            <person name="Wang H."/>
        </authorList>
    </citation>
    <scope>NUCLEOTIDE SEQUENCE</scope>
    <source>
        <strain evidence="1">DSA</strain>
    </source>
</reference>
<evidence type="ECO:0000313" key="2">
    <source>
        <dbReference type="Proteomes" id="UP001172911"/>
    </source>
</evidence>
<dbReference type="EMBL" id="JARPTC010000014">
    <property type="protein sequence ID" value="MDO7787492.1"/>
    <property type="molecule type" value="Genomic_DNA"/>
</dbReference>
<keyword evidence="2" id="KW-1185">Reference proteome</keyword>